<keyword evidence="6" id="KW-1185">Reference proteome</keyword>
<dbReference type="PANTHER" id="PTHR47537:SF4">
    <property type="entry name" value="GH12701P"/>
    <property type="match status" value="1"/>
</dbReference>
<keyword evidence="3" id="KW-1133">Transmembrane helix</keyword>
<feature type="transmembrane region" description="Helical" evidence="3">
    <location>
        <begin position="1070"/>
        <end position="1091"/>
    </location>
</feature>
<feature type="domain" description="CUB" evidence="4">
    <location>
        <begin position="270"/>
        <end position="420"/>
    </location>
</feature>
<protein>
    <recommendedName>
        <fullName evidence="4">CUB domain-containing protein</fullName>
    </recommendedName>
</protein>
<dbReference type="FunFam" id="2.60.120.290:FF:000065">
    <property type="entry name" value="Uncharacterized protein, isoform E"/>
    <property type="match status" value="1"/>
</dbReference>
<dbReference type="Proteomes" id="UP000600918">
    <property type="component" value="Unassembled WGS sequence"/>
</dbReference>
<dbReference type="InterPro" id="IPR053207">
    <property type="entry name" value="Non-NMDA_GluR_Accessory"/>
</dbReference>
<dbReference type="EMBL" id="JACSDY010000006">
    <property type="protein sequence ID" value="KAF7425048.1"/>
    <property type="molecule type" value="Genomic_DNA"/>
</dbReference>
<reference evidence="5" key="1">
    <citation type="journal article" date="2020" name="G3 (Bethesda)">
        <title>High-Quality Assemblies for Three Invasive Social Wasps from the &lt;i&gt;Vespula&lt;/i&gt; Genus.</title>
        <authorList>
            <person name="Harrop T.W.R."/>
            <person name="Guhlin J."/>
            <person name="McLaughlin G.M."/>
            <person name="Permina E."/>
            <person name="Stockwell P."/>
            <person name="Gilligan J."/>
            <person name="Le Lec M.F."/>
            <person name="Gruber M.A.M."/>
            <person name="Quinn O."/>
            <person name="Lovegrove M."/>
            <person name="Duncan E.J."/>
            <person name="Remnant E.J."/>
            <person name="Van Eeckhoven J."/>
            <person name="Graham B."/>
            <person name="Knapp R.A."/>
            <person name="Langford K.W."/>
            <person name="Kronenberg Z."/>
            <person name="Press M.O."/>
            <person name="Eacker S.M."/>
            <person name="Wilson-Rankin E.E."/>
            <person name="Purcell J."/>
            <person name="Lester P.J."/>
            <person name="Dearden P.K."/>
        </authorList>
    </citation>
    <scope>NUCLEOTIDE SEQUENCE</scope>
    <source>
        <strain evidence="5">Volc-1</strain>
    </source>
</reference>
<dbReference type="PROSITE" id="PS01180">
    <property type="entry name" value="CUB"/>
    <property type="match status" value="2"/>
</dbReference>
<dbReference type="Pfam" id="PF25090">
    <property type="entry name" value="DUF7805"/>
    <property type="match status" value="1"/>
</dbReference>
<dbReference type="InterPro" id="IPR056707">
    <property type="entry name" value="DUF7805"/>
</dbReference>
<dbReference type="SUPFAM" id="SSF49854">
    <property type="entry name" value="Spermadhesin, CUB domain"/>
    <property type="match status" value="1"/>
</dbReference>
<comment type="caution">
    <text evidence="2">Lacks conserved residue(s) required for the propagation of feature annotation.</text>
</comment>
<dbReference type="InterPro" id="IPR000859">
    <property type="entry name" value="CUB_dom"/>
</dbReference>
<evidence type="ECO:0000256" key="3">
    <source>
        <dbReference type="SAM" id="Phobius"/>
    </source>
</evidence>
<evidence type="ECO:0000256" key="2">
    <source>
        <dbReference type="PROSITE-ProRule" id="PRU00059"/>
    </source>
</evidence>
<evidence type="ECO:0000313" key="6">
    <source>
        <dbReference type="Proteomes" id="UP000600918"/>
    </source>
</evidence>
<evidence type="ECO:0000259" key="4">
    <source>
        <dbReference type="PROSITE" id="PS01180"/>
    </source>
</evidence>
<dbReference type="CDD" id="cd00041">
    <property type="entry name" value="CUB"/>
    <property type="match status" value="1"/>
</dbReference>
<dbReference type="SMART" id="SM00042">
    <property type="entry name" value="CUB"/>
    <property type="match status" value="1"/>
</dbReference>
<accession>A0A834P1C3</accession>
<evidence type="ECO:0000313" key="5">
    <source>
        <dbReference type="EMBL" id="KAF7425048.1"/>
    </source>
</evidence>
<keyword evidence="3" id="KW-0472">Membrane</keyword>
<name>A0A834P1C3_VESPE</name>
<comment type="caution">
    <text evidence="5">The sequence shown here is derived from an EMBL/GenBank/DDBJ whole genome shotgun (WGS) entry which is preliminary data.</text>
</comment>
<dbReference type="InterPro" id="IPR035914">
    <property type="entry name" value="Sperma_CUB_dom_sf"/>
</dbReference>
<dbReference type="GO" id="GO:0005886">
    <property type="term" value="C:plasma membrane"/>
    <property type="evidence" value="ECO:0007669"/>
    <property type="project" value="TreeGrafter"/>
</dbReference>
<feature type="domain" description="CUB" evidence="4">
    <location>
        <begin position="58"/>
        <end position="184"/>
    </location>
</feature>
<dbReference type="AlphaFoldDB" id="A0A834P1C3"/>
<dbReference type="Gene3D" id="2.60.120.290">
    <property type="entry name" value="Spermadhesin, CUB domain"/>
    <property type="match status" value="2"/>
</dbReference>
<sequence length="1124" mass="124435">MAFTRATPTIQSCAEDVLLVALGFVCPNVVSDKSIGSFERDLSFGRKSADTSDRGSPCNKTYFGDVGKTYGLELHRPKEDKVPYICKLTFTAPGGDLGDIIQLNFDSFTLGKFVSFTAEGCPDGSLQISEAERPDVGGLWCGTTRDPAIYYSETSSVSITLKLLRLSKDQKAFNFDFRMAYKMIRKSDAVVRYGNPFVGMTQVTTATTTTRTTTTTTSTTTKATVNTEDRPTAEYANTSMAMLMVEQHAVTPTKSSSEQYLGDLISGTYCSRIFSDCDQKKCRLQSPNFPGLYPRNLTCYYAVRQHEVPPGKYALISVGQPRGQLVAVRSRPATQGESPPRELHLWQDCDVIQDYVTVYDGYTTRDPVILKFCGGGEPVPEATSSGPEILVEFTTSPYGTFLHSTPQRSLHGFQLEVQRVRISQVKFVDADSPTYAKNKRCEFWLKGNSGGVLESPRHSLPRNSSCLYHLRGAGPALPSPTPPRPLPKFPEQRPGTVWRRPAPVPPQPQFRVWLSILKFHVGITASAGTDEDCSTTLMVWDGEMMPLGECNEACEKERQRYIERLGEATSQVVARPANNTTLLARYCKDKVPRTCDHAILQNVSRPCSLGESFVSSGNSLTIEMRMIESTALRRDGEAYGSGPCSRAFYSRNRDTYPDRRFQGPRDIFLYGRGGSKNLRTANERAAAIRAPSFAIAWLKLYGRAAKLVVCEKRLDSDPDCFSLKVQPGTDFAAACTASRVNTTRSSSCGSTDFSTATEPVAAFPLPISIVSFASDPITSPSNEVLRETKYEKEKRTKGGSPDKSANRILPVLDLPWPNAPAVQRDCFCSNRSLPMNVKSSSNIVEVHLTVTSMNALDDYNNIFFEGTWDFVKTSPCLQKRRVRGPSGVIKYRWPLIDEDERNCEKHPWLIDPAPGQYLYVQTHGSIMTNRSKCATKNRIVLHSGGNIRALVCPKPIEDSRQQIVEIFSDGWSVGSADFIPVPSLDPVRTITVEFLISEPEPYGVTWLELTRRPATTSTAGLQMARDCEQRCPELDACINASLWCDGISHCPSGYDEALTHCSVLLRLPPLHLGLGALAILTILAVIFLVIWRICRQRTSRSISQHRLKSISSETAIIEGKEVIC</sequence>
<evidence type="ECO:0000256" key="1">
    <source>
        <dbReference type="ARBA" id="ARBA00023157"/>
    </source>
</evidence>
<organism evidence="5 6">
    <name type="scientific">Vespula pensylvanica</name>
    <name type="common">Western yellow jacket</name>
    <name type="synonym">Wasp</name>
    <dbReference type="NCBI Taxonomy" id="30213"/>
    <lineage>
        <taxon>Eukaryota</taxon>
        <taxon>Metazoa</taxon>
        <taxon>Ecdysozoa</taxon>
        <taxon>Arthropoda</taxon>
        <taxon>Hexapoda</taxon>
        <taxon>Insecta</taxon>
        <taxon>Pterygota</taxon>
        <taxon>Neoptera</taxon>
        <taxon>Endopterygota</taxon>
        <taxon>Hymenoptera</taxon>
        <taxon>Apocrita</taxon>
        <taxon>Aculeata</taxon>
        <taxon>Vespoidea</taxon>
        <taxon>Vespidae</taxon>
        <taxon>Vespinae</taxon>
        <taxon>Vespula</taxon>
    </lineage>
</organism>
<proteinExistence type="predicted"/>
<gene>
    <name evidence="5" type="ORF">H0235_007486</name>
</gene>
<keyword evidence="1" id="KW-1015">Disulfide bond</keyword>
<dbReference type="PANTHER" id="PTHR47537">
    <property type="entry name" value="CUBILIN"/>
    <property type="match status" value="1"/>
</dbReference>
<keyword evidence="3" id="KW-0812">Transmembrane</keyword>